<feature type="compositionally biased region" description="Polar residues" evidence="1">
    <location>
        <begin position="9"/>
        <end position="18"/>
    </location>
</feature>
<reference evidence="2" key="1">
    <citation type="submission" date="2021-01" db="EMBL/GenBank/DDBJ databases">
        <title>Whole genome shotgun sequence of Actinoplanes rishiriensis NBRC 108556.</title>
        <authorList>
            <person name="Komaki H."/>
            <person name="Tamura T."/>
        </authorList>
    </citation>
    <scope>NUCLEOTIDE SEQUENCE</scope>
    <source>
        <strain evidence="2">NBRC 108556</strain>
    </source>
</reference>
<dbReference type="Proteomes" id="UP000636960">
    <property type="component" value="Unassembled WGS sequence"/>
</dbReference>
<proteinExistence type="predicted"/>
<protein>
    <submittedName>
        <fullName evidence="2">Uncharacterized protein</fullName>
    </submittedName>
</protein>
<dbReference type="AlphaFoldDB" id="A0A919KA65"/>
<gene>
    <name evidence="2" type="ORF">Ari01nite_97670</name>
</gene>
<evidence type="ECO:0000256" key="1">
    <source>
        <dbReference type="SAM" id="MobiDB-lite"/>
    </source>
</evidence>
<feature type="compositionally biased region" description="Low complexity" evidence="1">
    <location>
        <begin position="53"/>
        <end position="63"/>
    </location>
</feature>
<feature type="compositionally biased region" description="Polar residues" evidence="1">
    <location>
        <begin position="71"/>
        <end position="82"/>
    </location>
</feature>
<sequence>MARGGRGGSDTSVDNPSPTRAGDDGDPASSRRTPDVNAADVDGGHDAVQARLAAGRVGNASAGSAGGPGSTTRSPVASTVTGEQLPPGYSYDVNGRLHGPDGGYARDPTAPPGAHNRDTEYPAVIGSRPTTR</sequence>
<keyword evidence="3" id="KW-1185">Reference proteome</keyword>
<name>A0A919KA65_9ACTN</name>
<feature type="region of interest" description="Disordered" evidence="1">
    <location>
        <begin position="1"/>
        <end position="132"/>
    </location>
</feature>
<comment type="caution">
    <text evidence="2">The sequence shown here is derived from an EMBL/GenBank/DDBJ whole genome shotgun (WGS) entry which is preliminary data.</text>
</comment>
<evidence type="ECO:0000313" key="2">
    <source>
        <dbReference type="EMBL" id="GIF02303.1"/>
    </source>
</evidence>
<accession>A0A919KA65</accession>
<dbReference type="EMBL" id="BOMV01000129">
    <property type="protein sequence ID" value="GIF02303.1"/>
    <property type="molecule type" value="Genomic_DNA"/>
</dbReference>
<evidence type="ECO:0000313" key="3">
    <source>
        <dbReference type="Proteomes" id="UP000636960"/>
    </source>
</evidence>
<organism evidence="2 3">
    <name type="scientific">Paractinoplanes rishiriensis</name>
    <dbReference type="NCBI Taxonomy" id="1050105"/>
    <lineage>
        <taxon>Bacteria</taxon>
        <taxon>Bacillati</taxon>
        <taxon>Actinomycetota</taxon>
        <taxon>Actinomycetes</taxon>
        <taxon>Micromonosporales</taxon>
        <taxon>Micromonosporaceae</taxon>
        <taxon>Paractinoplanes</taxon>
    </lineage>
</organism>